<feature type="compositionally biased region" description="Acidic residues" evidence="1">
    <location>
        <begin position="515"/>
        <end position="537"/>
    </location>
</feature>
<reference evidence="2" key="1">
    <citation type="submission" date="2020-06" db="EMBL/GenBank/DDBJ databases">
        <authorList>
            <consortium name="Plant Systems Biology data submission"/>
        </authorList>
    </citation>
    <scope>NUCLEOTIDE SEQUENCE</scope>
    <source>
        <strain evidence="2">D6</strain>
    </source>
</reference>
<feature type="region of interest" description="Disordered" evidence="1">
    <location>
        <begin position="484"/>
        <end position="564"/>
    </location>
</feature>
<dbReference type="Proteomes" id="UP001153069">
    <property type="component" value="Unassembled WGS sequence"/>
</dbReference>
<name>A0A9N8DHG3_9STRA</name>
<protein>
    <submittedName>
        <fullName evidence="2">Uncharacterized protein</fullName>
    </submittedName>
</protein>
<proteinExistence type="predicted"/>
<accession>A0A9N8DHG3</accession>
<keyword evidence="3" id="KW-1185">Reference proteome</keyword>
<feature type="compositionally biased region" description="Polar residues" evidence="1">
    <location>
        <begin position="42"/>
        <end position="52"/>
    </location>
</feature>
<evidence type="ECO:0000313" key="3">
    <source>
        <dbReference type="Proteomes" id="UP001153069"/>
    </source>
</evidence>
<dbReference type="AlphaFoldDB" id="A0A9N8DHG3"/>
<feature type="compositionally biased region" description="Basic and acidic residues" evidence="1">
    <location>
        <begin position="504"/>
        <end position="514"/>
    </location>
</feature>
<evidence type="ECO:0000313" key="2">
    <source>
        <dbReference type="EMBL" id="CAB9502176.1"/>
    </source>
</evidence>
<evidence type="ECO:0000256" key="1">
    <source>
        <dbReference type="SAM" id="MobiDB-lite"/>
    </source>
</evidence>
<feature type="compositionally biased region" description="Polar residues" evidence="1">
    <location>
        <begin position="247"/>
        <end position="257"/>
    </location>
</feature>
<sequence length="564" mass="60288">MTTPADTTSASIHGNDALLLSNDKTHHYHGGKMQHRLAPRRPSNNTRGYNNMQKHRQGNIKKKSHLSYAGSYRGGLWNQVYGHSAAPPVAGYYNPTSTRGQQPFSFPQAGLPDGGIYYPSSTTTTMAYRYHKGTTYYNLRRDNNGKSSNKSPPAAAVVVGPNNKSSLSVDAQPFVPGKFVATTTGTDAVGGVPHGGAKNIKILLPTLNDDDDGHHHKTNKKKNQEDSTNSTTPTKSNKPVLVLDAATPTTAKSQNTKIENKNDGAAKDKKKSVVVKMGPPPGFASPSSNKAAPVAVVSPSPGLVRRRDDASVDSRGVMVVGAVSPSPLKVASPRSSSTTNTMNNKAAPAIVSPLPTPARVLPPPPGLSKTEEKVSSTAFLPKELWAETVDDLSPKEKEAMIAPIPAKTHSPSPVTVADYPALVVVDSKQTSVQSPWNTNTNKTKKNAWNRGSAAVLAAVSPQHQRNSSTPPVQTAWANKAVVVPEEAPTPTTSNSSSSKTVVGMEEHHQPAKEELADDSATDYDDDDDDDEEEEEDSPFTRGLSPKDLLLQAHGVHFVKTPRQW</sequence>
<organism evidence="2 3">
    <name type="scientific">Seminavis robusta</name>
    <dbReference type="NCBI Taxonomy" id="568900"/>
    <lineage>
        <taxon>Eukaryota</taxon>
        <taxon>Sar</taxon>
        <taxon>Stramenopiles</taxon>
        <taxon>Ochrophyta</taxon>
        <taxon>Bacillariophyta</taxon>
        <taxon>Bacillariophyceae</taxon>
        <taxon>Bacillariophycidae</taxon>
        <taxon>Naviculales</taxon>
        <taxon>Naviculaceae</taxon>
        <taxon>Seminavis</taxon>
    </lineage>
</organism>
<feature type="region of interest" description="Disordered" evidence="1">
    <location>
        <begin position="22"/>
        <end position="63"/>
    </location>
</feature>
<feature type="compositionally biased region" description="Basic residues" evidence="1">
    <location>
        <begin position="53"/>
        <end position="63"/>
    </location>
</feature>
<feature type="compositionally biased region" description="Low complexity" evidence="1">
    <location>
        <begin position="227"/>
        <end position="239"/>
    </location>
</feature>
<feature type="region of interest" description="Disordered" evidence="1">
    <location>
        <begin position="205"/>
        <end position="272"/>
    </location>
</feature>
<dbReference type="EMBL" id="CAICTM010000128">
    <property type="protein sequence ID" value="CAB9502176.1"/>
    <property type="molecule type" value="Genomic_DNA"/>
</dbReference>
<gene>
    <name evidence="2" type="ORF">SEMRO_129_G061670.1</name>
</gene>
<feature type="compositionally biased region" description="Basic residues" evidence="1">
    <location>
        <begin position="26"/>
        <end position="39"/>
    </location>
</feature>
<feature type="compositionally biased region" description="Low complexity" evidence="1">
    <location>
        <begin position="488"/>
        <end position="500"/>
    </location>
</feature>
<feature type="compositionally biased region" description="Basic and acidic residues" evidence="1">
    <location>
        <begin position="258"/>
        <end position="267"/>
    </location>
</feature>
<comment type="caution">
    <text evidence="2">The sequence shown here is derived from an EMBL/GenBank/DDBJ whole genome shotgun (WGS) entry which is preliminary data.</text>
</comment>